<gene>
    <name evidence="1" type="ORF">PAHAL_6G019100</name>
</gene>
<protein>
    <submittedName>
        <fullName evidence="1">Uncharacterized protein</fullName>
    </submittedName>
</protein>
<dbReference type="AlphaFoldDB" id="A0A2T8IEY0"/>
<accession>A0A2T8IEY0</accession>
<organism evidence="1">
    <name type="scientific">Panicum hallii</name>
    <dbReference type="NCBI Taxonomy" id="206008"/>
    <lineage>
        <taxon>Eukaryota</taxon>
        <taxon>Viridiplantae</taxon>
        <taxon>Streptophyta</taxon>
        <taxon>Embryophyta</taxon>
        <taxon>Tracheophyta</taxon>
        <taxon>Spermatophyta</taxon>
        <taxon>Magnoliopsida</taxon>
        <taxon>Liliopsida</taxon>
        <taxon>Poales</taxon>
        <taxon>Poaceae</taxon>
        <taxon>PACMAD clade</taxon>
        <taxon>Panicoideae</taxon>
        <taxon>Panicodae</taxon>
        <taxon>Paniceae</taxon>
        <taxon>Panicinae</taxon>
        <taxon>Panicum</taxon>
        <taxon>Panicum sect. Panicum</taxon>
    </lineage>
</organism>
<reference evidence="1" key="1">
    <citation type="submission" date="2018-04" db="EMBL/GenBank/DDBJ databases">
        <title>WGS assembly of Panicum hallii.</title>
        <authorList>
            <person name="Lovell J."/>
            <person name="Jenkins J."/>
            <person name="Lowry D."/>
            <person name="Mamidi S."/>
            <person name="Sreedasyam A."/>
            <person name="Weng X."/>
            <person name="Barry K."/>
            <person name="Bonette J."/>
            <person name="Campitelli B."/>
            <person name="Daum C."/>
            <person name="Gordon S."/>
            <person name="Gould B."/>
            <person name="Lipzen A."/>
            <person name="Macqueen A."/>
            <person name="Palacio-Mejia J."/>
            <person name="Plott C."/>
            <person name="Shakirov E."/>
            <person name="Shu S."/>
            <person name="Yoshinaga Y."/>
            <person name="Zane M."/>
            <person name="Rokhsar D."/>
            <person name="Grimwood J."/>
            <person name="Schmutz J."/>
            <person name="Juenger T."/>
        </authorList>
    </citation>
    <scope>NUCLEOTIDE SEQUENCE [LARGE SCALE GENOMIC DNA]</scope>
    <source>
        <strain evidence="1">FIL2</strain>
    </source>
</reference>
<name>A0A2T8IEY0_9POAL</name>
<proteinExistence type="predicted"/>
<evidence type="ECO:0000313" key="1">
    <source>
        <dbReference type="EMBL" id="PVH36197.1"/>
    </source>
</evidence>
<dbReference type="Proteomes" id="UP000243499">
    <property type="component" value="Chromosome 6"/>
</dbReference>
<dbReference type="Gramene" id="PVH36197">
    <property type="protein sequence ID" value="PVH36197"/>
    <property type="gene ID" value="PAHAL_6G019100"/>
</dbReference>
<dbReference type="EMBL" id="CM008051">
    <property type="protein sequence ID" value="PVH36197.1"/>
    <property type="molecule type" value="Genomic_DNA"/>
</dbReference>
<sequence>MIPGNFCLVGSLEGSCIGQQCLSFWQVGWHTFACPSASGTARFPACIHNNKISESAPPLWPP</sequence>